<name>A0A915IQB8_ROMCU</name>
<proteinExistence type="predicted"/>
<organism evidence="1 2">
    <name type="scientific">Romanomermis culicivorax</name>
    <name type="common">Nematode worm</name>
    <dbReference type="NCBI Taxonomy" id="13658"/>
    <lineage>
        <taxon>Eukaryota</taxon>
        <taxon>Metazoa</taxon>
        <taxon>Ecdysozoa</taxon>
        <taxon>Nematoda</taxon>
        <taxon>Enoplea</taxon>
        <taxon>Dorylaimia</taxon>
        <taxon>Mermithida</taxon>
        <taxon>Mermithoidea</taxon>
        <taxon>Mermithidae</taxon>
        <taxon>Romanomermis</taxon>
    </lineage>
</organism>
<evidence type="ECO:0000313" key="1">
    <source>
        <dbReference type="Proteomes" id="UP000887565"/>
    </source>
</evidence>
<evidence type="ECO:0000313" key="2">
    <source>
        <dbReference type="WBParaSite" id="nRc.2.0.1.t16065-RA"/>
    </source>
</evidence>
<dbReference type="WBParaSite" id="nRc.2.0.1.t16065-RA">
    <property type="protein sequence ID" value="nRc.2.0.1.t16065-RA"/>
    <property type="gene ID" value="nRc.2.0.1.g16065"/>
</dbReference>
<sequence length="101" mass="11625">MNYAKKAYSQLFEALDLAHKNKGNNINISDYKTSHSFFGFDLTPDEDDNGYWNWIRDGITSIEIEFGDDVPKSGVEIIIYAEFDNLVFITKYCIPAHDYDA</sequence>
<dbReference type="Proteomes" id="UP000887565">
    <property type="component" value="Unplaced"/>
</dbReference>
<dbReference type="AlphaFoldDB" id="A0A915IQB8"/>
<accession>A0A915IQB8</accession>
<dbReference type="OMA" id="XEISIIA"/>
<reference evidence="2" key="1">
    <citation type="submission" date="2022-11" db="UniProtKB">
        <authorList>
            <consortium name="WormBaseParasite"/>
        </authorList>
    </citation>
    <scope>IDENTIFICATION</scope>
</reference>
<keyword evidence="1" id="KW-1185">Reference proteome</keyword>
<protein>
    <submittedName>
        <fullName evidence="2">Uncharacterized protein</fullName>
    </submittedName>
</protein>